<organism evidence="1 2">
    <name type="scientific">Agrococcus casei LMG 22410</name>
    <dbReference type="NCBI Taxonomy" id="1255656"/>
    <lineage>
        <taxon>Bacteria</taxon>
        <taxon>Bacillati</taxon>
        <taxon>Actinomycetota</taxon>
        <taxon>Actinomycetes</taxon>
        <taxon>Micrococcales</taxon>
        <taxon>Microbacteriaceae</taxon>
        <taxon>Agrococcus</taxon>
    </lineage>
</organism>
<keyword evidence="2" id="KW-1185">Reference proteome</keyword>
<evidence type="ECO:0000313" key="2">
    <source>
        <dbReference type="Proteomes" id="UP000195787"/>
    </source>
</evidence>
<name>A0A1R4GME8_9MICO</name>
<evidence type="ECO:0000313" key="1">
    <source>
        <dbReference type="EMBL" id="SJM69284.1"/>
    </source>
</evidence>
<dbReference type="Proteomes" id="UP000195787">
    <property type="component" value="Unassembled WGS sequence"/>
</dbReference>
<sequence length="78" mass="8049">MNKLTKAALTGVAALGLIGGGLVTGGGSPAAEAAGGYKMYNSKNYCKTVALDLQMSGGTVVLNCQWVPLSNKYLLIWK</sequence>
<dbReference type="EMBL" id="FUHU01000046">
    <property type="protein sequence ID" value="SJM69284.1"/>
    <property type="molecule type" value="Genomic_DNA"/>
</dbReference>
<reference evidence="1 2" key="1">
    <citation type="submission" date="2017-02" db="EMBL/GenBank/DDBJ databases">
        <authorList>
            <person name="Peterson S.W."/>
        </authorList>
    </citation>
    <scope>NUCLEOTIDE SEQUENCE [LARGE SCALE GENOMIC DNA]</scope>
    <source>
        <strain evidence="1 2">LMG 22410</strain>
    </source>
</reference>
<accession>A0A1R4GME8</accession>
<proteinExistence type="predicted"/>
<dbReference type="GeneID" id="303174166"/>
<gene>
    <name evidence="1" type="ORF">CZ674_13200</name>
</gene>
<dbReference type="RefSeq" id="WP_086993009.1">
    <property type="nucleotide sequence ID" value="NZ_FUHU01000046.1"/>
</dbReference>
<dbReference type="AlphaFoldDB" id="A0A1R4GME8"/>
<protein>
    <submittedName>
        <fullName evidence="1">Uncharacterized protein</fullName>
    </submittedName>
</protein>